<dbReference type="Proteomes" id="UP000229916">
    <property type="component" value="Unassembled WGS sequence"/>
</dbReference>
<evidence type="ECO:0000313" key="2">
    <source>
        <dbReference type="Proteomes" id="UP000229916"/>
    </source>
</evidence>
<evidence type="ECO:0008006" key="3">
    <source>
        <dbReference type="Google" id="ProtNLM"/>
    </source>
</evidence>
<name>A0A2M7AN63_UNCKA</name>
<organism evidence="1 2">
    <name type="scientific">candidate division WWE3 bacterium CG06_land_8_20_14_3_00_42_16</name>
    <dbReference type="NCBI Taxonomy" id="1975083"/>
    <lineage>
        <taxon>Bacteria</taxon>
        <taxon>Katanobacteria</taxon>
    </lineage>
</organism>
<protein>
    <recommendedName>
        <fullName evidence="3">Nucleotidyl transferase AbiEii/AbiGii toxin family protein</fullName>
    </recommendedName>
</protein>
<dbReference type="Gene3D" id="3.10.450.620">
    <property type="entry name" value="JHP933, nucleotidyltransferase-like core domain"/>
    <property type="match status" value="1"/>
</dbReference>
<reference evidence="2" key="1">
    <citation type="submission" date="2017-09" db="EMBL/GenBank/DDBJ databases">
        <title>Depth-based differentiation of microbial function through sediment-hosted aquifers and enrichment of novel symbionts in the deep terrestrial subsurface.</title>
        <authorList>
            <person name="Probst A.J."/>
            <person name="Ladd B."/>
            <person name="Jarett J.K."/>
            <person name="Geller-Mcgrath D.E."/>
            <person name="Sieber C.M.K."/>
            <person name="Emerson J.B."/>
            <person name="Anantharaman K."/>
            <person name="Thomas B.C."/>
            <person name="Malmstrom R."/>
            <person name="Stieglmeier M."/>
            <person name="Klingl A."/>
            <person name="Woyke T."/>
            <person name="Ryan C.M."/>
            <person name="Banfield J.F."/>
        </authorList>
    </citation>
    <scope>NUCLEOTIDE SEQUENCE [LARGE SCALE GENOMIC DNA]</scope>
</reference>
<proteinExistence type="predicted"/>
<dbReference type="Pfam" id="PF08843">
    <property type="entry name" value="AbiEii"/>
    <property type="match status" value="1"/>
</dbReference>
<sequence>MQENIVTKNLLTMADRLKSERKTEPVILNRIKEELQFYILDFIYNHRNYSHLIMYGGSLLRIVYDLPRMSEDLDFQTARAIDLAVFKTDLGEHFSKRYDLQVDVAINNRPDEPTKLLKIRFNILDQFNFKSISWTKLLIRLDINLFEKADEFMTKVQSVVHGNLSFSIKTYPLSTLMASKVLAVLKRTSRGIGQEIGECKPRDVYDLLWYLDKRVVPDIQYLEKNGFLGNILEVFDDLRLRVANLKDNLFEADLAQFFYDRTSYDTWFRNWRQRFLTLIDAYSIYEVGEFEGIRFSVDFDTRVGLIHYYFHASNKDEELHFVVRLSDHWYDSDAVIKPGNRAEEIERYIETELEKKLSAADYEYIGLFYRKIQDYIKRSKGVLLRKDFTTKLIRVTADNLDPKDQIVLNKRLLSKIRFEELL</sequence>
<evidence type="ECO:0000313" key="1">
    <source>
        <dbReference type="EMBL" id="PIU68828.1"/>
    </source>
</evidence>
<dbReference type="EMBL" id="PEWD01000052">
    <property type="protein sequence ID" value="PIU68828.1"/>
    <property type="molecule type" value="Genomic_DNA"/>
</dbReference>
<dbReference type="AlphaFoldDB" id="A0A2M7AN63"/>
<dbReference type="InterPro" id="IPR014942">
    <property type="entry name" value="AbiEii"/>
</dbReference>
<accession>A0A2M7AN63</accession>
<comment type="caution">
    <text evidence="1">The sequence shown here is derived from an EMBL/GenBank/DDBJ whole genome shotgun (WGS) entry which is preliminary data.</text>
</comment>
<gene>
    <name evidence="1" type="ORF">COS81_02520</name>
</gene>